<evidence type="ECO:0000313" key="2">
    <source>
        <dbReference type="Proteomes" id="UP000887159"/>
    </source>
</evidence>
<accession>A0A8X7BCM7</accession>
<dbReference type="AlphaFoldDB" id="A0A8X7BCM7"/>
<sequence length="152" mass="17388">MVVNDRTASSRQLAASWSPATSILMSASSIRRRLLPRELRARVPLYKIPLTTNHRWLRIPGAIFEQNNARPRVSKTVRDFCSAQHVQLLPWSAYSSDILPIEHVEDLLGWRLSRDPYPAASKKRTFAAHTSNMEFFSTKQTFQICLTPCHVV</sequence>
<organism evidence="1 2">
    <name type="scientific">Trichonephila clavipes</name>
    <name type="common">Golden silk orbweaver</name>
    <name type="synonym">Nephila clavipes</name>
    <dbReference type="NCBI Taxonomy" id="2585209"/>
    <lineage>
        <taxon>Eukaryota</taxon>
        <taxon>Metazoa</taxon>
        <taxon>Ecdysozoa</taxon>
        <taxon>Arthropoda</taxon>
        <taxon>Chelicerata</taxon>
        <taxon>Arachnida</taxon>
        <taxon>Araneae</taxon>
        <taxon>Araneomorphae</taxon>
        <taxon>Entelegynae</taxon>
        <taxon>Araneoidea</taxon>
        <taxon>Nephilidae</taxon>
        <taxon>Trichonephila</taxon>
    </lineage>
</organism>
<dbReference type="InterPro" id="IPR036397">
    <property type="entry name" value="RNaseH_sf"/>
</dbReference>
<evidence type="ECO:0000313" key="1">
    <source>
        <dbReference type="EMBL" id="GFY26865.1"/>
    </source>
</evidence>
<dbReference type="EMBL" id="BMAU01021378">
    <property type="protein sequence ID" value="GFY26865.1"/>
    <property type="molecule type" value="Genomic_DNA"/>
</dbReference>
<name>A0A8X7BCM7_TRICX</name>
<dbReference type="Gene3D" id="3.30.420.10">
    <property type="entry name" value="Ribonuclease H-like superfamily/Ribonuclease H"/>
    <property type="match status" value="1"/>
</dbReference>
<comment type="caution">
    <text evidence="1">The sequence shown here is derived from an EMBL/GenBank/DDBJ whole genome shotgun (WGS) entry which is preliminary data.</text>
</comment>
<gene>
    <name evidence="1" type="primary">NCL1_11961</name>
    <name evidence="1" type="ORF">TNCV_930061</name>
</gene>
<reference evidence="1" key="1">
    <citation type="submission" date="2020-08" db="EMBL/GenBank/DDBJ databases">
        <title>Multicomponent nature underlies the extraordinary mechanical properties of spider dragline silk.</title>
        <authorList>
            <person name="Kono N."/>
            <person name="Nakamura H."/>
            <person name="Mori M."/>
            <person name="Yoshida Y."/>
            <person name="Ohtoshi R."/>
            <person name="Malay A.D."/>
            <person name="Moran D.A.P."/>
            <person name="Tomita M."/>
            <person name="Numata K."/>
            <person name="Arakawa K."/>
        </authorList>
    </citation>
    <scope>NUCLEOTIDE SEQUENCE</scope>
</reference>
<protein>
    <submittedName>
        <fullName evidence="1">Transposable element Tcb1 transposase</fullName>
    </submittedName>
</protein>
<dbReference type="GO" id="GO:0003676">
    <property type="term" value="F:nucleic acid binding"/>
    <property type="evidence" value="ECO:0007669"/>
    <property type="project" value="InterPro"/>
</dbReference>
<dbReference type="Proteomes" id="UP000887159">
    <property type="component" value="Unassembled WGS sequence"/>
</dbReference>
<proteinExistence type="predicted"/>
<keyword evidence="2" id="KW-1185">Reference proteome</keyword>